<sequence>MWASLTSTSQTTSSSDDAVRNVLEKVEACSTRLSKWNCETFGNVGKEINKLELQLKHERDAMTSPKTSFTWRSIFGDKNLIVCGSRWIVGNGTSLDVWESHYMPCPISFRVITPKFTTRPHLQVAEVIDGANVSWHDDLIRELFLPIGVDIILNIPLCPAWPYDRLIWDYSNDGSFTIRSVDHLLIRETIRSSSQSSSTLSNDMRKSI</sequence>
<dbReference type="OrthoDB" id="1938246at2759"/>
<gene>
    <name evidence="1" type="ORF">Cgig2_017665</name>
</gene>
<proteinExistence type="predicted"/>
<dbReference type="EMBL" id="JAKOGI010000416">
    <property type="protein sequence ID" value="KAJ8435388.1"/>
    <property type="molecule type" value="Genomic_DNA"/>
</dbReference>
<evidence type="ECO:0000313" key="2">
    <source>
        <dbReference type="Proteomes" id="UP001153076"/>
    </source>
</evidence>
<reference evidence="1" key="1">
    <citation type="submission" date="2022-04" db="EMBL/GenBank/DDBJ databases">
        <title>Carnegiea gigantea Genome sequencing and assembly v2.</title>
        <authorList>
            <person name="Copetti D."/>
            <person name="Sanderson M.J."/>
            <person name="Burquez A."/>
            <person name="Wojciechowski M.F."/>
        </authorList>
    </citation>
    <scope>NUCLEOTIDE SEQUENCE</scope>
    <source>
        <strain evidence="1">SGP5-SGP5p</strain>
        <tissue evidence="1">Aerial part</tissue>
    </source>
</reference>
<accession>A0A9Q1QAT2</accession>
<dbReference type="AlphaFoldDB" id="A0A9Q1QAT2"/>
<protein>
    <submittedName>
        <fullName evidence="1">Uncharacterized protein</fullName>
    </submittedName>
</protein>
<dbReference type="Proteomes" id="UP001153076">
    <property type="component" value="Unassembled WGS sequence"/>
</dbReference>
<name>A0A9Q1QAT2_9CARY</name>
<keyword evidence="2" id="KW-1185">Reference proteome</keyword>
<comment type="caution">
    <text evidence="1">The sequence shown here is derived from an EMBL/GenBank/DDBJ whole genome shotgun (WGS) entry which is preliminary data.</text>
</comment>
<evidence type="ECO:0000313" key="1">
    <source>
        <dbReference type="EMBL" id="KAJ8435388.1"/>
    </source>
</evidence>
<organism evidence="1 2">
    <name type="scientific">Carnegiea gigantea</name>
    <dbReference type="NCBI Taxonomy" id="171969"/>
    <lineage>
        <taxon>Eukaryota</taxon>
        <taxon>Viridiplantae</taxon>
        <taxon>Streptophyta</taxon>
        <taxon>Embryophyta</taxon>
        <taxon>Tracheophyta</taxon>
        <taxon>Spermatophyta</taxon>
        <taxon>Magnoliopsida</taxon>
        <taxon>eudicotyledons</taxon>
        <taxon>Gunneridae</taxon>
        <taxon>Pentapetalae</taxon>
        <taxon>Caryophyllales</taxon>
        <taxon>Cactineae</taxon>
        <taxon>Cactaceae</taxon>
        <taxon>Cactoideae</taxon>
        <taxon>Echinocereeae</taxon>
        <taxon>Carnegiea</taxon>
    </lineage>
</organism>